<keyword evidence="2" id="KW-0547">Nucleotide-binding</keyword>
<dbReference type="InterPro" id="IPR016064">
    <property type="entry name" value="NAD/diacylglycerol_kinase_sf"/>
</dbReference>
<dbReference type="SMART" id="SM00046">
    <property type="entry name" value="DAGKc"/>
    <property type="match status" value="1"/>
</dbReference>
<organism evidence="7">
    <name type="scientific">Oceanithermus profundus</name>
    <dbReference type="NCBI Taxonomy" id="187137"/>
    <lineage>
        <taxon>Bacteria</taxon>
        <taxon>Thermotogati</taxon>
        <taxon>Deinococcota</taxon>
        <taxon>Deinococci</taxon>
        <taxon>Thermales</taxon>
        <taxon>Thermaceae</taxon>
        <taxon>Oceanithermus</taxon>
    </lineage>
</organism>
<sequence>MDPAVIVVNPAAGRGRAGARLARIQSWVRRWAPEVPVWVTEGPGHASELTQLAPPDARVVAVGGDGTAHEVVRALGPQQVLGLVPIGSGNDVARMAGLHRMGLERALSTALWGGVVRFDRGRVGDEAFASSATAGLDASVARRAFEAPRFLRGLPRYLWALAAELRYLQLPEVRIEVDGAEVYSGPLLLGAVMNSATYGGGFPIAPMARPDDGRLELIWAGRFGRAGVLGILPRLMLGRHLSHAQIGHRGGVHVRAVFDRAVPLQSDGEVLAPSEVFEVTVEPAALPIAADPGAREGLRERRERVPVSPVPEPTA</sequence>
<dbReference type="Pfam" id="PF00781">
    <property type="entry name" value="DAGK_cat"/>
    <property type="match status" value="1"/>
</dbReference>
<dbReference type="Proteomes" id="UP000885759">
    <property type="component" value="Unassembled WGS sequence"/>
</dbReference>
<dbReference type="PROSITE" id="PS50146">
    <property type="entry name" value="DAGK"/>
    <property type="match status" value="1"/>
</dbReference>
<keyword evidence="1" id="KW-0808">Transferase</keyword>
<dbReference type="PANTHER" id="PTHR12358">
    <property type="entry name" value="SPHINGOSINE KINASE"/>
    <property type="match status" value="1"/>
</dbReference>
<evidence type="ECO:0000256" key="1">
    <source>
        <dbReference type="ARBA" id="ARBA00022679"/>
    </source>
</evidence>
<dbReference type="PANTHER" id="PTHR12358:SF106">
    <property type="entry name" value="LIPID KINASE YEGS"/>
    <property type="match status" value="1"/>
</dbReference>
<dbReference type="Gene3D" id="2.60.200.40">
    <property type="match status" value="1"/>
</dbReference>
<evidence type="ECO:0000313" key="7">
    <source>
        <dbReference type="EMBL" id="HGY08734.1"/>
    </source>
</evidence>
<evidence type="ECO:0000256" key="5">
    <source>
        <dbReference type="SAM" id="MobiDB-lite"/>
    </source>
</evidence>
<name>A0A7C4Z453_9DEIN</name>
<comment type="caution">
    <text evidence="7">The sequence shown here is derived from an EMBL/GenBank/DDBJ whole genome shotgun (WGS) entry which is preliminary data.</text>
</comment>
<evidence type="ECO:0000259" key="6">
    <source>
        <dbReference type="PROSITE" id="PS50146"/>
    </source>
</evidence>
<dbReference type="InterPro" id="IPR001206">
    <property type="entry name" value="Diacylglycerol_kinase_cat_dom"/>
</dbReference>
<evidence type="ECO:0000256" key="4">
    <source>
        <dbReference type="ARBA" id="ARBA00022840"/>
    </source>
</evidence>
<dbReference type="EMBL" id="DRPZ01000043">
    <property type="protein sequence ID" value="HGY08734.1"/>
    <property type="molecule type" value="Genomic_DNA"/>
</dbReference>
<dbReference type="AlphaFoldDB" id="A0A7C4Z453"/>
<dbReference type="InterPro" id="IPR050187">
    <property type="entry name" value="Lipid_Phosphate_FormReg"/>
</dbReference>
<dbReference type="GO" id="GO:0005524">
    <property type="term" value="F:ATP binding"/>
    <property type="evidence" value="ECO:0007669"/>
    <property type="project" value="UniProtKB-KW"/>
</dbReference>
<dbReference type="SUPFAM" id="SSF111331">
    <property type="entry name" value="NAD kinase/diacylglycerol kinase-like"/>
    <property type="match status" value="1"/>
</dbReference>
<keyword evidence="4" id="KW-0067">ATP-binding</keyword>
<keyword evidence="3 7" id="KW-0418">Kinase</keyword>
<dbReference type="InterPro" id="IPR045540">
    <property type="entry name" value="YegS/DAGK_C"/>
</dbReference>
<gene>
    <name evidence="7" type="ORF">ENK37_01580</name>
</gene>
<evidence type="ECO:0000256" key="2">
    <source>
        <dbReference type="ARBA" id="ARBA00022741"/>
    </source>
</evidence>
<feature type="region of interest" description="Disordered" evidence="5">
    <location>
        <begin position="290"/>
        <end position="315"/>
    </location>
</feature>
<accession>A0A7C4Z453</accession>
<reference evidence="7" key="1">
    <citation type="journal article" date="2020" name="mSystems">
        <title>Genome- and Community-Level Interaction Insights into Carbon Utilization and Element Cycling Functions of Hydrothermarchaeota in Hydrothermal Sediment.</title>
        <authorList>
            <person name="Zhou Z."/>
            <person name="Liu Y."/>
            <person name="Xu W."/>
            <person name="Pan J."/>
            <person name="Luo Z.H."/>
            <person name="Li M."/>
        </authorList>
    </citation>
    <scope>NUCLEOTIDE SEQUENCE [LARGE SCALE GENOMIC DNA]</scope>
    <source>
        <strain evidence="7">HyVt-570</strain>
    </source>
</reference>
<dbReference type="Pfam" id="PF19279">
    <property type="entry name" value="YegS_C"/>
    <property type="match status" value="1"/>
</dbReference>
<feature type="domain" description="DAGKc" evidence="6">
    <location>
        <begin position="1"/>
        <end position="127"/>
    </location>
</feature>
<protein>
    <submittedName>
        <fullName evidence="7">Diacylglycerol kinase family lipid kinase</fullName>
    </submittedName>
</protein>
<dbReference type="Gene3D" id="3.40.50.10330">
    <property type="entry name" value="Probable inorganic polyphosphate/atp-NAD kinase, domain 1"/>
    <property type="match status" value="1"/>
</dbReference>
<evidence type="ECO:0000256" key="3">
    <source>
        <dbReference type="ARBA" id="ARBA00022777"/>
    </source>
</evidence>
<proteinExistence type="predicted"/>
<feature type="compositionally biased region" description="Basic and acidic residues" evidence="5">
    <location>
        <begin position="293"/>
        <end position="305"/>
    </location>
</feature>
<dbReference type="GO" id="GO:0005886">
    <property type="term" value="C:plasma membrane"/>
    <property type="evidence" value="ECO:0007669"/>
    <property type="project" value="TreeGrafter"/>
</dbReference>
<dbReference type="InterPro" id="IPR017438">
    <property type="entry name" value="ATP-NAD_kinase_N"/>
</dbReference>
<dbReference type="GO" id="GO:0016301">
    <property type="term" value="F:kinase activity"/>
    <property type="evidence" value="ECO:0007669"/>
    <property type="project" value="UniProtKB-KW"/>
</dbReference>